<keyword evidence="3" id="KW-1185">Reference proteome</keyword>
<dbReference type="InterPro" id="IPR054817">
    <property type="entry name" value="Glycosyl_F510_1955-like"/>
</dbReference>
<sequence>MPGRSANRRIWAIGLVAVLVLTAAVLIGSRWRDRAGTDHHAATTTVSHVHGLAVNPADGQLYVATHHGVVRMSHNQASLVGDARQDTMGFAVVGPNTFLASGHPAPGQPGPAHLGLIESRDGGDSWHSLLLAGHADFHVLRTTGAITYGLDSTSGTLMASSDRTTWDSRSQIDAYDLAVDPKRADIILATTERGVQRSTDGGRTWQPSGGPPALLLHWQDAERLYAIGVDGRILLSSDGGDTWSPTGGTAPDAPVAFTVHGDQLFVATRSGDVRRSSDSGASWHALETSLS</sequence>
<dbReference type="Pfam" id="PF02012">
    <property type="entry name" value="BNR"/>
    <property type="match status" value="1"/>
</dbReference>
<gene>
    <name evidence="2" type="ORF">EV384_4979</name>
</gene>
<reference evidence="2 3" key="1">
    <citation type="submission" date="2019-02" db="EMBL/GenBank/DDBJ databases">
        <title>Sequencing the genomes of 1000 actinobacteria strains.</title>
        <authorList>
            <person name="Klenk H.-P."/>
        </authorList>
    </citation>
    <scope>NUCLEOTIDE SEQUENCE [LARGE SCALE GENOMIC DNA]</scope>
    <source>
        <strain evidence="2 3">DSM 45612</strain>
    </source>
</reference>
<evidence type="ECO:0000256" key="1">
    <source>
        <dbReference type="SAM" id="Phobius"/>
    </source>
</evidence>
<organism evidence="2 3">
    <name type="scientific">Micromonospora kangleipakensis</name>
    <dbReference type="NCBI Taxonomy" id="1077942"/>
    <lineage>
        <taxon>Bacteria</taxon>
        <taxon>Bacillati</taxon>
        <taxon>Actinomycetota</taxon>
        <taxon>Actinomycetes</taxon>
        <taxon>Micromonosporales</taxon>
        <taxon>Micromonosporaceae</taxon>
        <taxon>Micromonospora</taxon>
    </lineage>
</organism>
<feature type="transmembrane region" description="Helical" evidence="1">
    <location>
        <begin position="12"/>
        <end position="31"/>
    </location>
</feature>
<comment type="caution">
    <text evidence="2">The sequence shown here is derived from an EMBL/GenBank/DDBJ whole genome shotgun (WGS) entry which is preliminary data.</text>
</comment>
<evidence type="ECO:0000313" key="3">
    <source>
        <dbReference type="Proteomes" id="UP000294114"/>
    </source>
</evidence>
<name>A0A4Q8BGI8_9ACTN</name>
<dbReference type="SUPFAM" id="SSF110296">
    <property type="entry name" value="Oligoxyloglucan reducing end-specific cellobiohydrolase"/>
    <property type="match status" value="1"/>
</dbReference>
<proteinExistence type="predicted"/>
<dbReference type="CDD" id="cd15482">
    <property type="entry name" value="Sialidase_non-viral"/>
    <property type="match status" value="1"/>
</dbReference>
<evidence type="ECO:0000313" key="2">
    <source>
        <dbReference type="EMBL" id="RZU76339.1"/>
    </source>
</evidence>
<dbReference type="InterPro" id="IPR015943">
    <property type="entry name" value="WD40/YVTN_repeat-like_dom_sf"/>
</dbReference>
<dbReference type="AlphaFoldDB" id="A0A4Q8BGI8"/>
<dbReference type="Gene3D" id="2.130.10.10">
    <property type="entry name" value="YVTN repeat-like/Quinoprotein amine dehydrogenase"/>
    <property type="match status" value="2"/>
</dbReference>
<dbReference type="OrthoDB" id="9764804at2"/>
<dbReference type="Proteomes" id="UP000294114">
    <property type="component" value="Unassembled WGS sequence"/>
</dbReference>
<protein>
    <submittedName>
        <fullName evidence="2">BNR/Asp-box repeat protein</fullName>
    </submittedName>
</protein>
<dbReference type="NCBIfam" id="NF045728">
    <property type="entry name" value="glycosyl_F510_1955"/>
    <property type="match status" value="1"/>
</dbReference>
<keyword evidence="1" id="KW-0812">Transmembrane</keyword>
<keyword evidence="1" id="KW-0472">Membrane</keyword>
<dbReference type="RefSeq" id="WP_130336933.1">
    <property type="nucleotide sequence ID" value="NZ_SHLD01000001.1"/>
</dbReference>
<dbReference type="EMBL" id="SHLD01000001">
    <property type="protein sequence ID" value="RZU76339.1"/>
    <property type="molecule type" value="Genomic_DNA"/>
</dbReference>
<keyword evidence="1" id="KW-1133">Transmembrane helix</keyword>
<dbReference type="InterPro" id="IPR002860">
    <property type="entry name" value="BNR_rpt"/>
</dbReference>
<accession>A0A4Q8BGI8</accession>